<organism evidence="6 7">
    <name type="scientific">Imperialibacter roseus</name>
    <dbReference type="NCBI Taxonomy" id="1324217"/>
    <lineage>
        <taxon>Bacteria</taxon>
        <taxon>Pseudomonadati</taxon>
        <taxon>Bacteroidota</taxon>
        <taxon>Cytophagia</taxon>
        <taxon>Cytophagales</taxon>
        <taxon>Flammeovirgaceae</taxon>
        <taxon>Imperialibacter</taxon>
    </lineage>
</organism>
<name>A0ABZ0ITC6_9BACT</name>
<dbReference type="PANTHER" id="PTHR47506">
    <property type="entry name" value="TRANSCRIPTIONAL REGULATORY PROTEIN"/>
    <property type="match status" value="1"/>
</dbReference>
<dbReference type="InterPro" id="IPR001647">
    <property type="entry name" value="HTH_TetR"/>
</dbReference>
<evidence type="ECO:0000256" key="1">
    <source>
        <dbReference type="ARBA" id="ARBA00023015"/>
    </source>
</evidence>
<dbReference type="PANTHER" id="PTHR47506:SF1">
    <property type="entry name" value="HTH-TYPE TRANSCRIPTIONAL REGULATOR YJDC"/>
    <property type="match status" value="1"/>
</dbReference>
<evidence type="ECO:0000259" key="5">
    <source>
        <dbReference type="PROSITE" id="PS50977"/>
    </source>
</evidence>
<feature type="DNA-binding region" description="H-T-H motif" evidence="4">
    <location>
        <begin position="27"/>
        <end position="46"/>
    </location>
</feature>
<keyword evidence="1" id="KW-0805">Transcription regulation</keyword>
<evidence type="ECO:0000313" key="7">
    <source>
        <dbReference type="Proteomes" id="UP001302349"/>
    </source>
</evidence>
<dbReference type="InterPro" id="IPR009057">
    <property type="entry name" value="Homeodomain-like_sf"/>
</dbReference>
<gene>
    <name evidence="6" type="ORF">RT717_02005</name>
</gene>
<proteinExistence type="predicted"/>
<evidence type="ECO:0000313" key="6">
    <source>
        <dbReference type="EMBL" id="WOK07394.1"/>
    </source>
</evidence>
<dbReference type="Pfam" id="PF00440">
    <property type="entry name" value="TetR_N"/>
    <property type="match status" value="1"/>
</dbReference>
<dbReference type="EMBL" id="CP136051">
    <property type="protein sequence ID" value="WOK07394.1"/>
    <property type="molecule type" value="Genomic_DNA"/>
</dbReference>
<dbReference type="InterPro" id="IPR036271">
    <property type="entry name" value="Tet_transcr_reg_TetR-rel_C_sf"/>
</dbReference>
<dbReference type="PRINTS" id="PR00455">
    <property type="entry name" value="HTHTETR"/>
</dbReference>
<sequence length="188" mass="21091">MARLDTRQQILDLAEELIRSKGYNSFSYHEISHTLGVKNAAVHYHFPTKEVLGLEVIRSAIQRFKDFKEETASLSLEEQLDAFIQTYSINSENDKVCLVGAISVEFYGLPENMTNVMKGLTRLIHDWVTNLLAMGKAEGMFAFDMKPETKATMIITNLAAGVQIARLMGNETFSDLIKGIKTDLGLNK</sequence>
<dbReference type="InterPro" id="IPR011075">
    <property type="entry name" value="TetR_C"/>
</dbReference>
<accession>A0ABZ0ITC6</accession>
<dbReference type="RefSeq" id="WP_317490072.1">
    <property type="nucleotide sequence ID" value="NZ_CP136051.1"/>
</dbReference>
<dbReference type="Pfam" id="PF16925">
    <property type="entry name" value="TetR_C_13"/>
    <property type="match status" value="1"/>
</dbReference>
<evidence type="ECO:0000256" key="4">
    <source>
        <dbReference type="PROSITE-ProRule" id="PRU00335"/>
    </source>
</evidence>
<reference evidence="6 7" key="1">
    <citation type="journal article" date="2023" name="Microbiol. Resour. Announc.">
        <title>Complete Genome Sequence of Imperialibacter roseus strain P4T.</title>
        <authorList>
            <person name="Tizabi D.R."/>
            <person name="Bachvaroff T."/>
            <person name="Hill R.T."/>
        </authorList>
    </citation>
    <scope>NUCLEOTIDE SEQUENCE [LARGE SCALE GENOMIC DNA]</scope>
    <source>
        <strain evidence="6 7">P4T</strain>
    </source>
</reference>
<dbReference type="Proteomes" id="UP001302349">
    <property type="component" value="Chromosome"/>
</dbReference>
<keyword evidence="3" id="KW-0804">Transcription</keyword>
<dbReference type="PROSITE" id="PS50977">
    <property type="entry name" value="HTH_TETR_2"/>
    <property type="match status" value="1"/>
</dbReference>
<keyword evidence="7" id="KW-1185">Reference proteome</keyword>
<dbReference type="SUPFAM" id="SSF48498">
    <property type="entry name" value="Tetracyclin repressor-like, C-terminal domain"/>
    <property type="match status" value="1"/>
</dbReference>
<dbReference type="SUPFAM" id="SSF46689">
    <property type="entry name" value="Homeodomain-like"/>
    <property type="match status" value="1"/>
</dbReference>
<protein>
    <submittedName>
        <fullName evidence="6">TetR/AcrR family transcriptional regulator</fullName>
    </submittedName>
</protein>
<keyword evidence="2 4" id="KW-0238">DNA-binding</keyword>
<dbReference type="Gene3D" id="1.10.357.10">
    <property type="entry name" value="Tetracycline Repressor, domain 2"/>
    <property type="match status" value="1"/>
</dbReference>
<feature type="domain" description="HTH tetR-type" evidence="5">
    <location>
        <begin position="4"/>
        <end position="64"/>
    </location>
</feature>
<evidence type="ECO:0000256" key="2">
    <source>
        <dbReference type="ARBA" id="ARBA00023125"/>
    </source>
</evidence>
<evidence type="ECO:0000256" key="3">
    <source>
        <dbReference type="ARBA" id="ARBA00023163"/>
    </source>
</evidence>